<proteinExistence type="predicted"/>
<dbReference type="Proteomes" id="UP000182314">
    <property type="component" value="Unassembled WGS sequence"/>
</dbReference>
<reference evidence="3 5" key="1">
    <citation type="submission" date="2016-10" db="EMBL/GenBank/DDBJ databases">
        <authorList>
            <person name="Varghese N."/>
            <person name="Submissions S."/>
        </authorList>
    </citation>
    <scope>NUCLEOTIDE SEQUENCE [LARGE SCALE GENOMIC DNA]</scope>
    <source>
        <strain evidence="3 5">CGMCC 1.7012</strain>
    </source>
</reference>
<evidence type="ECO:0000313" key="5">
    <source>
        <dbReference type="Proteomes" id="UP000182314"/>
    </source>
</evidence>
<feature type="transmembrane region" description="Helical" evidence="1">
    <location>
        <begin position="32"/>
        <end position="53"/>
    </location>
</feature>
<accession>A0AA94H227</accession>
<evidence type="ECO:0000313" key="4">
    <source>
        <dbReference type="Proteomes" id="UP000078227"/>
    </source>
</evidence>
<feature type="transmembrane region" description="Helical" evidence="1">
    <location>
        <begin position="74"/>
        <end position="91"/>
    </location>
</feature>
<reference evidence="2 4" key="2">
    <citation type="submission" date="2021-03" db="EMBL/GenBank/DDBJ databases">
        <authorList>
            <person name="Li Y."/>
            <person name="Li S."/>
            <person name="Chen M."/>
            <person name="Peng G."/>
            <person name="Tan Z."/>
            <person name="An Q."/>
        </authorList>
    </citation>
    <scope>NUCLEOTIDE SEQUENCE [LARGE SCALE GENOMIC DNA]</scope>
    <source>
        <strain evidence="2 4">Ola 51</strain>
    </source>
</reference>
<dbReference type="KEGG" id="kor:AWR26_13505"/>
<sequence length="344" mass="39922">MKKTWNSLNFGVAHFLLFYMAIFLVTPKKTPLYPMIIWLGMIISSGLIVRYYSNEKSFKPITRFRKHHKKTPRAALLSAFLFFLTCISFKVSNYTSMVIPNALIFITAISIIYTIASHIKSIDNKEKIIARRVKFAIKYSWIIVSLISYYLARSLTSNSWDIPFDTTFNKLVTVVTALLFIFIFYYIIYFIFISFLSIITLQTKKVNKKSPVDINYSMSIFAPLFIIGYISYIAFNVQTLSIIKFGFEFALKYDTRDTFFCNNKYMLLNKHPDARFMFISEGNYRALIPHHDDFTVSRLTCTNSEPFYSLVSVEDKKDLVLATLANRVEVITNDLKAIMSTNNT</sequence>
<feature type="transmembrane region" description="Helical" evidence="1">
    <location>
        <begin position="213"/>
        <end position="235"/>
    </location>
</feature>
<dbReference type="Proteomes" id="UP000078227">
    <property type="component" value="Chromosome"/>
</dbReference>
<feature type="transmembrane region" description="Helical" evidence="1">
    <location>
        <begin position="7"/>
        <end position="26"/>
    </location>
</feature>
<keyword evidence="1" id="KW-0472">Membrane</keyword>
<gene>
    <name evidence="2" type="ORF">AWR26_13505</name>
    <name evidence="3" type="ORF">SAMN05216286_1559</name>
</gene>
<evidence type="ECO:0000256" key="1">
    <source>
        <dbReference type="SAM" id="Phobius"/>
    </source>
</evidence>
<feature type="transmembrane region" description="Helical" evidence="1">
    <location>
        <begin position="172"/>
        <end position="201"/>
    </location>
</feature>
<dbReference type="EMBL" id="FOKO01000002">
    <property type="protein sequence ID" value="SFC09103.1"/>
    <property type="molecule type" value="Genomic_DNA"/>
</dbReference>
<dbReference type="EMBL" id="CP014007">
    <property type="protein sequence ID" value="ANI83126.1"/>
    <property type="molecule type" value="Genomic_DNA"/>
</dbReference>
<organism evidence="3 5">
    <name type="scientific">Kosakonia oryzae</name>
    <dbReference type="NCBI Taxonomy" id="497725"/>
    <lineage>
        <taxon>Bacteria</taxon>
        <taxon>Pseudomonadati</taxon>
        <taxon>Pseudomonadota</taxon>
        <taxon>Gammaproteobacteria</taxon>
        <taxon>Enterobacterales</taxon>
        <taxon>Enterobacteriaceae</taxon>
        <taxon>Kosakonia</taxon>
    </lineage>
</organism>
<name>A0AA94H227_9ENTR</name>
<feature type="transmembrane region" description="Helical" evidence="1">
    <location>
        <begin position="97"/>
        <end position="116"/>
    </location>
</feature>
<evidence type="ECO:0000313" key="3">
    <source>
        <dbReference type="EMBL" id="SFC09103.1"/>
    </source>
</evidence>
<feature type="transmembrane region" description="Helical" evidence="1">
    <location>
        <begin position="136"/>
        <end position="152"/>
    </location>
</feature>
<dbReference type="AlphaFoldDB" id="A0AA94H227"/>
<keyword evidence="1" id="KW-1133">Transmembrane helix</keyword>
<evidence type="ECO:0000313" key="2">
    <source>
        <dbReference type="EMBL" id="ANI83126.1"/>
    </source>
</evidence>
<keyword evidence="1" id="KW-0812">Transmembrane</keyword>
<keyword evidence="4" id="KW-1185">Reference proteome</keyword>
<dbReference type="RefSeq" id="WP_064566623.1">
    <property type="nucleotide sequence ID" value="NZ_CP014007.2"/>
</dbReference>
<protein>
    <submittedName>
        <fullName evidence="3">Uncharacterized protein</fullName>
    </submittedName>
</protein>